<evidence type="ECO:0000256" key="1">
    <source>
        <dbReference type="SAM" id="MobiDB-lite"/>
    </source>
</evidence>
<feature type="region of interest" description="Disordered" evidence="1">
    <location>
        <begin position="106"/>
        <end position="137"/>
    </location>
</feature>
<accession>A0A6J5Y0B9</accession>
<feature type="compositionally biased region" description="Gly residues" evidence="1">
    <location>
        <begin position="112"/>
        <end position="125"/>
    </location>
</feature>
<sequence length="137" mass="15584">MELIKQSRYAEYYLGQSIIWFKARWASDPNSKFGEGDHIIEKLNETEEDFQLRRFTESFKQLQFSSQNDIVERILDICLETEDEFAQEFECLEPEEEFALEFMKVKTPNPRGSGGAAATQGGGQGAITQGSQGTSQQ</sequence>
<reference evidence="3 4" key="2">
    <citation type="submission" date="2020-05" db="EMBL/GenBank/DDBJ databases">
        <authorList>
            <person name="Campoy J."/>
            <person name="Schneeberger K."/>
            <person name="Spophaly S."/>
        </authorList>
    </citation>
    <scope>NUCLEOTIDE SEQUENCE [LARGE SCALE GENOMIC DNA]</scope>
    <source>
        <strain evidence="3">PruArmRojPasFocal</strain>
    </source>
</reference>
<evidence type="ECO:0000313" key="4">
    <source>
        <dbReference type="Proteomes" id="UP000507222"/>
    </source>
</evidence>
<feature type="compositionally biased region" description="Low complexity" evidence="1">
    <location>
        <begin position="126"/>
        <end position="137"/>
    </location>
</feature>
<dbReference type="EMBL" id="CAEKKB010000007">
    <property type="protein sequence ID" value="CAB4317983.1"/>
    <property type="molecule type" value="Genomic_DNA"/>
</dbReference>
<dbReference type="AlphaFoldDB" id="A0A6J5Y0B9"/>
<reference evidence="5" key="1">
    <citation type="journal article" date="2020" name="Genome Biol.">
        <title>Gamete binning: chromosome-level and haplotype-resolved genome assembly enabled by high-throughput single-cell sequencing of gamete genomes.</title>
        <authorList>
            <person name="Campoy J.A."/>
            <person name="Sun H."/>
            <person name="Goel M."/>
            <person name="Jiao W.-B."/>
            <person name="Folz-Donahue K."/>
            <person name="Wang N."/>
            <person name="Rubio M."/>
            <person name="Liu C."/>
            <person name="Kukat C."/>
            <person name="Ruiz D."/>
            <person name="Huettel B."/>
            <person name="Schneeberger K."/>
        </authorList>
    </citation>
    <scope>NUCLEOTIDE SEQUENCE [LARGE SCALE GENOMIC DNA]</scope>
    <source>
        <strain evidence="5">cv. Rojo Pasion</strain>
    </source>
</reference>
<dbReference type="Proteomes" id="UP000507222">
    <property type="component" value="Unassembled WGS sequence"/>
</dbReference>
<evidence type="ECO:0000313" key="3">
    <source>
        <dbReference type="EMBL" id="CAB4317983.1"/>
    </source>
</evidence>
<organism evidence="3 5">
    <name type="scientific">Prunus armeniaca</name>
    <name type="common">Apricot</name>
    <name type="synonym">Armeniaca vulgaris</name>
    <dbReference type="NCBI Taxonomy" id="36596"/>
    <lineage>
        <taxon>Eukaryota</taxon>
        <taxon>Viridiplantae</taxon>
        <taxon>Streptophyta</taxon>
        <taxon>Embryophyta</taxon>
        <taxon>Tracheophyta</taxon>
        <taxon>Spermatophyta</taxon>
        <taxon>Magnoliopsida</taxon>
        <taxon>eudicotyledons</taxon>
        <taxon>Gunneridae</taxon>
        <taxon>Pentapetalae</taxon>
        <taxon>rosids</taxon>
        <taxon>fabids</taxon>
        <taxon>Rosales</taxon>
        <taxon>Rosaceae</taxon>
        <taxon>Amygdaloideae</taxon>
        <taxon>Amygdaleae</taxon>
        <taxon>Prunus</taxon>
    </lineage>
</organism>
<evidence type="ECO:0000313" key="2">
    <source>
        <dbReference type="EMBL" id="CAB4287615.1"/>
    </source>
</evidence>
<dbReference type="EMBL" id="CAEKDK010000007">
    <property type="protein sequence ID" value="CAB4287615.1"/>
    <property type="molecule type" value="Genomic_DNA"/>
</dbReference>
<dbReference type="Proteomes" id="UP000507245">
    <property type="component" value="Unassembled WGS sequence"/>
</dbReference>
<gene>
    <name evidence="2" type="ORF">CURHAP_LOCUS45621</name>
    <name evidence="3" type="ORF">ORAREDHAP_LOCUS44954</name>
</gene>
<evidence type="ECO:0000313" key="5">
    <source>
        <dbReference type="Proteomes" id="UP000507245"/>
    </source>
</evidence>
<name>A0A6J5Y0B9_PRUAR</name>
<keyword evidence="5" id="KW-1185">Reference proteome</keyword>
<protein>
    <submittedName>
        <fullName evidence="3">Uncharacterized protein</fullName>
    </submittedName>
</protein>
<proteinExistence type="predicted"/>